<proteinExistence type="predicted"/>
<accession>D4XK64</accession>
<evidence type="ECO:0000313" key="2">
    <source>
        <dbReference type="Proteomes" id="UP000003085"/>
    </source>
</evidence>
<comment type="caution">
    <text evidence="1">The sequence shown here is derived from an EMBL/GenBank/DDBJ whole genome shotgun (WGS) entry which is preliminary data.</text>
</comment>
<dbReference type="RefSeq" id="WP_004641770.1">
    <property type="nucleotide sequence ID" value="NZ_GG770436.1"/>
</dbReference>
<organism evidence="1 2">
    <name type="scientific">Acinetobacter haemolyticus ATCC 19194</name>
    <dbReference type="NCBI Taxonomy" id="707232"/>
    <lineage>
        <taxon>Bacteria</taxon>
        <taxon>Pseudomonadati</taxon>
        <taxon>Pseudomonadota</taxon>
        <taxon>Gammaproteobacteria</taxon>
        <taxon>Moraxellales</taxon>
        <taxon>Moraxellaceae</taxon>
        <taxon>Acinetobacter</taxon>
    </lineage>
</organism>
<dbReference type="EMBL" id="ADMT01000036">
    <property type="protein sequence ID" value="EFF84407.1"/>
    <property type="molecule type" value="Genomic_DNA"/>
</dbReference>
<protein>
    <submittedName>
        <fullName evidence="1">Uncharacterized protein</fullName>
    </submittedName>
</protein>
<dbReference type="Proteomes" id="UP000003085">
    <property type="component" value="Unassembled WGS sequence"/>
</dbReference>
<reference evidence="2" key="1">
    <citation type="submission" date="2010-03" db="EMBL/GenBank/DDBJ databases">
        <title>Complete sequence of Mobiluncus curtisii ATCC 43063.</title>
        <authorList>
            <person name="Muzny D."/>
            <person name="Qin X."/>
            <person name="Deng J."/>
            <person name="Jiang H."/>
            <person name="Liu Y."/>
            <person name="Qu J."/>
            <person name="Song X.-Z."/>
            <person name="Zhang L."/>
            <person name="Thornton R."/>
            <person name="Coyle M."/>
            <person name="Francisco L."/>
            <person name="Jackson L."/>
            <person name="Javaid M."/>
            <person name="Korchina V."/>
            <person name="Kovar C."/>
            <person name="Mata R."/>
            <person name="Mathew T."/>
            <person name="Ngo R."/>
            <person name="Nguyen L."/>
            <person name="Nguyen N."/>
            <person name="Okwuonu G."/>
            <person name="Ongeri F."/>
            <person name="Pham C."/>
            <person name="Simmons D."/>
            <person name="Wilczek-Boney K."/>
            <person name="Hale W."/>
            <person name="Jakkamsetti A."/>
            <person name="Pham P."/>
            <person name="Ruth R."/>
            <person name="San Lucas F."/>
            <person name="Warren J."/>
            <person name="Zhang J."/>
            <person name="Zhao Z."/>
            <person name="Zhou C."/>
            <person name="Zhu D."/>
            <person name="Lee S."/>
            <person name="Bess C."/>
            <person name="Blankenburg K."/>
            <person name="Forbes L."/>
            <person name="Fu Q."/>
            <person name="Gubbala S."/>
            <person name="Hirani K."/>
            <person name="Jayaseelan J.C."/>
            <person name="Lara F."/>
            <person name="Munidasa M."/>
            <person name="Palculict T."/>
            <person name="Patil S."/>
            <person name="Pu L.-L."/>
            <person name="Saada N."/>
            <person name="Tang L."/>
            <person name="Weissenberger G."/>
            <person name="Zhu Y."/>
            <person name="Hemphill L."/>
            <person name="Shang Y."/>
            <person name="Youmans B."/>
            <person name="Ayvaz T."/>
            <person name="Ross M."/>
            <person name="Santibanez J."/>
            <person name="Aqrawi P."/>
            <person name="Gross S."/>
            <person name="Joshi V."/>
            <person name="Fowler G."/>
            <person name="Nazareth L."/>
            <person name="Reid J."/>
            <person name="Worley K."/>
            <person name="Petrosino J."/>
            <person name="Highlander S."/>
            <person name="Gibbs R."/>
            <person name="Gibbs R."/>
        </authorList>
    </citation>
    <scope>NUCLEOTIDE SEQUENCE [LARGE SCALE GENOMIC DNA]</scope>
    <source>
        <strain evidence="2">ATCC 19194</strain>
    </source>
</reference>
<sequence>MATVSFNKNFVVSNPTAIKMISEDIANPRYVEIKKRDLKVENAKGIQLLKKRLSSSVR</sequence>
<name>D4XK64_ACIHA</name>
<gene>
    <name evidence="1" type="ORF">HMP0015_0106</name>
</gene>
<dbReference type="HOGENOM" id="CLU_210299_0_0_6"/>
<dbReference type="AlphaFoldDB" id="D4XK64"/>
<evidence type="ECO:0000313" key="1">
    <source>
        <dbReference type="EMBL" id="EFF84407.1"/>
    </source>
</evidence>